<proteinExistence type="inferred from homology"/>
<reference evidence="3 4" key="1">
    <citation type="submission" date="2016-10" db="EMBL/GenBank/DDBJ databases">
        <authorList>
            <person name="de Groot N.N."/>
        </authorList>
    </citation>
    <scope>NUCLEOTIDE SEQUENCE [LARGE SCALE GENOMIC DNA]</scope>
    <source>
        <strain evidence="3 4">743A</strain>
    </source>
</reference>
<keyword evidence="1" id="KW-0963">Cytoplasm</keyword>
<sequence length="155" mass="17755">MIRFMCEDDLEEVCSIENKMFSKPWSKSDFFTSMKNRQNIYLVAEEPQGEIVGYCGCWGVVDEGQITNVAVKPEARCKGIGTEMLKELIRIGRDEGLLQFTLEVRESNMQAIRLYEKLGFSSAGIRKNFYEAPLENAVIMWLTDDNSSGCMRNRD</sequence>
<dbReference type="EC" id="2.3.1.266" evidence="1"/>
<dbReference type="GO" id="GO:0005737">
    <property type="term" value="C:cytoplasm"/>
    <property type="evidence" value="ECO:0007669"/>
    <property type="project" value="UniProtKB-SubCell"/>
</dbReference>
<dbReference type="InterPro" id="IPR016181">
    <property type="entry name" value="Acyl_CoA_acyltransferase"/>
</dbReference>
<evidence type="ECO:0000313" key="3">
    <source>
        <dbReference type="EMBL" id="SFR73574.1"/>
    </source>
</evidence>
<comment type="subcellular location">
    <subcellularLocation>
        <location evidence="1">Cytoplasm</location>
    </subcellularLocation>
</comment>
<accession>A0A1I6J3I2</accession>
<protein>
    <recommendedName>
        <fullName evidence="1">[Ribosomal protein bS18]-alanine N-acetyltransferase</fullName>
        <ecNumber evidence="1">2.3.1.266</ecNumber>
    </recommendedName>
</protein>
<dbReference type="InterPro" id="IPR006464">
    <property type="entry name" value="AcTrfase_RimI/Ard1"/>
</dbReference>
<name>A0A1I6J3I2_9FIRM</name>
<evidence type="ECO:0000259" key="2">
    <source>
        <dbReference type="PROSITE" id="PS51186"/>
    </source>
</evidence>
<comment type="function">
    <text evidence="1">Acetylates the N-terminal alanine of ribosomal protein bS18.</text>
</comment>
<comment type="similarity">
    <text evidence="1">Belongs to the acetyltransferase family. RimI subfamily.</text>
</comment>
<gene>
    <name evidence="3" type="ORF">SAMN05661086_01418</name>
</gene>
<dbReference type="PANTHER" id="PTHR43617">
    <property type="entry name" value="L-AMINO ACID N-ACETYLTRANSFERASE"/>
    <property type="match status" value="1"/>
</dbReference>
<comment type="catalytic activity">
    <reaction evidence="1">
        <text>N-terminal L-alanyl-[ribosomal protein bS18] + acetyl-CoA = N-terminal N(alpha)-acetyl-L-alanyl-[ribosomal protein bS18] + CoA + H(+)</text>
        <dbReference type="Rhea" id="RHEA:43756"/>
        <dbReference type="Rhea" id="RHEA-COMP:10676"/>
        <dbReference type="Rhea" id="RHEA-COMP:10677"/>
        <dbReference type="ChEBI" id="CHEBI:15378"/>
        <dbReference type="ChEBI" id="CHEBI:57287"/>
        <dbReference type="ChEBI" id="CHEBI:57288"/>
        <dbReference type="ChEBI" id="CHEBI:64718"/>
        <dbReference type="ChEBI" id="CHEBI:83683"/>
        <dbReference type="EC" id="2.3.1.266"/>
    </reaction>
</comment>
<dbReference type="Proteomes" id="UP000199659">
    <property type="component" value="Unassembled WGS sequence"/>
</dbReference>
<organism evidence="3 4">
    <name type="scientific">Anaeromicropila populeti</name>
    <dbReference type="NCBI Taxonomy" id="37658"/>
    <lineage>
        <taxon>Bacteria</taxon>
        <taxon>Bacillati</taxon>
        <taxon>Bacillota</taxon>
        <taxon>Clostridia</taxon>
        <taxon>Lachnospirales</taxon>
        <taxon>Lachnospiraceae</taxon>
        <taxon>Anaeromicropila</taxon>
    </lineage>
</organism>
<dbReference type="EMBL" id="FOYZ01000004">
    <property type="protein sequence ID" value="SFR73574.1"/>
    <property type="molecule type" value="Genomic_DNA"/>
</dbReference>
<dbReference type="InterPro" id="IPR050276">
    <property type="entry name" value="MshD_Acetyltransferase"/>
</dbReference>
<feature type="domain" description="N-acetyltransferase" evidence="2">
    <location>
        <begin position="1"/>
        <end position="145"/>
    </location>
</feature>
<dbReference type="Gene3D" id="3.40.630.30">
    <property type="match status" value="1"/>
</dbReference>
<dbReference type="STRING" id="37658.SAMN05661086_01418"/>
<dbReference type="PANTHER" id="PTHR43617:SF20">
    <property type="entry name" value="N-ALPHA-ACETYLTRANSFERASE RIMI"/>
    <property type="match status" value="1"/>
</dbReference>
<dbReference type="PROSITE" id="PS51186">
    <property type="entry name" value="GNAT"/>
    <property type="match status" value="1"/>
</dbReference>
<dbReference type="CDD" id="cd04301">
    <property type="entry name" value="NAT_SF"/>
    <property type="match status" value="1"/>
</dbReference>
<evidence type="ECO:0000313" key="4">
    <source>
        <dbReference type="Proteomes" id="UP000199659"/>
    </source>
</evidence>
<dbReference type="AlphaFoldDB" id="A0A1I6J3I2"/>
<dbReference type="GO" id="GO:0008999">
    <property type="term" value="F:protein-N-terminal-alanine acetyltransferase activity"/>
    <property type="evidence" value="ECO:0007669"/>
    <property type="project" value="UniProtKB-EC"/>
</dbReference>
<evidence type="ECO:0000256" key="1">
    <source>
        <dbReference type="RuleBase" id="RU363094"/>
    </source>
</evidence>
<dbReference type="SUPFAM" id="SSF55729">
    <property type="entry name" value="Acyl-CoA N-acyltransferases (Nat)"/>
    <property type="match status" value="1"/>
</dbReference>
<dbReference type="InterPro" id="IPR000182">
    <property type="entry name" value="GNAT_dom"/>
</dbReference>
<keyword evidence="4" id="KW-1185">Reference proteome</keyword>
<keyword evidence="3" id="KW-0808">Transferase</keyword>
<dbReference type="Pfam" id="PF00583">
    <property type="entry name" value="Acetyltransf_1"/>
    <property type="match status" value="1"/>
</dbReference>
<dbReference type="NCBIfam" id="TIGR01575">
    <property type="entry name" value="rimI"/>
    <property type="match status" value="1"/>
</dbReference>